<dbReference type="GeneID" id="17326537"/>
<dbReference type="Gramene" id="CDF38913">
    <property type="protein sequence ID" value="CDF38913"/>
    <property type="gene ID" value="CHC_T00001245001"/>
</dbReference>
<dbReference type="KEGG" id="ccp:CHC_T00001245001"/>
<sequence length="27" mass="3011">MTWIWTRRLPGGSSIIPILRRNGDGGT</sequence>
<dbReference type="AlphaFoldDB" id="R7QMB4"/>
<dbReference type="EMBL" id="HG001976">
    <property type="protein sequence ID" value="CDF38913.1"/>
    <property type="molecule type" value="Genomic_DNA"/>
</dbReference>
<dbReference type="Proteomes" id="UP000012073">
    <property type="component" value="Unassembled WGS sequence"/>
</dbReference>
<evidence type="ECO:0000313" key="1">
    <source>
        <dbReference type="EMBL" id="CDF38913.1"/>
    </source>
</evidence>
<name>R7QMB4_CHOCR</name>
<evidence type="ECO:0000313" key="2">
    <source>
        <dbReference type="Proteomes" id="UP000012073"/>
    </source>
</evidence>
<accession>R7QMB4</accession>
<proteinExistence type="predicted"/>
<keyword evidence="2" id="KW-1185">Reference proteome</keyword>
<protein>
    <submittedName>
        <fullName evidence="1">Uncharacterized protein</fullName>
    </submittedName>
</protein>
<reference evidence="2" key="1">
    <citation type="journal article" date="2013" name="Proc. Natl. Acad. Sci. U.S.A.">
        <title>Genome structure and metabolic features in the red seaweed Chondrus crispus shed light on evolution of the Archaeplastida.</title>
        <authorList>
            <person name="Collen J."/>
            <person name="Porcel B."/>
            <person name="Carre W."/>
            <person name="Ball S.G."/>
            <person name="Chaparro C."/>
            <person name="Tonon T."/>
            <person name="Barbeyron T."/>
            <person name="Michel G."/>
            <person name="Noel B."/>
            <person name="Valentin K."/>
            <person name="Elias M."/>
            <person name="Artiguenave F."/>
            <person name="Arun A."/>
            <person name="Aury J.M."/>
            <person name="Barbosa-Neto J.F."/>
            <person name="Bothwell J.H."/>
            <person name="Bouget F.Y."/>
            <person name="Brillet L."/>
            <person name="Cabello-Hurtado F."/>
            <person name="Capella-Gutierrez S."/>
            <person name="Charrier B."/>
            <person name="Cladiere L."/>
            <person name="Cock J.M."/>
            <person name="Coelho S.M."/>
            <person name="Colleoni C."/>
            <person name="Czjzek M."/>
            <person name="Da Silva C."/>
            <person name="Delage L."/>
            <person name="Denoeud F."/>
            <person name="Deschamps P."/>
            <person name="Dittami S.M."/>
            <person name="Gabaldon T."/>
            <person name="Gachon C.M."/>
            <person name="Groisillier A."/>
            <person name="Herve C."/>
            <person name="Jabbari K."/>
            <person name="Katinka M."/>
            <person name="Kloareg B."/>
            <person name="Kowalczyk N."/>
            <person name="Labadie K."/>
            <person name="Leblanc C."/>
            <person name="Lopez P.J."/>
            <person name="McLachlan D.H."/>
            <person name="Meslet-Cladiere L."/>
            <person name="Moustafa A."/>
            <person name="Nehr Z."/>
            <person name="Nyvall Collen P."/>
            <person name="Panaud O."/>
            <person name="Partensky F."/>
            <person name="Poulain J."/>
            <person name="Rensing S.A."/>
            <person name="Rousvoal S."/>
            <person name="Samson G."/>
            <person name="Symeonidi A."/>
            <person name="Weissenbach J."/>
            <person name="Zambounis A."/>
            <person name="Wincker P."/>
            <person name="Boyen C."/>
        </authorList>
    </citation>
    <scope>NUCLEOTIDE SEQUENCE [LARGE SCALE GENOMIC DNA]</scope>
    <source>
        <strain evidence="2">cv. Stackhouse</strain>
    </source>
</reference>
<dbReference type="RefSeq" id="XP_005718818.1">
    <property type="nucleotide sequence ID" value="XM_005718761.1"/>
</dbReference>
<organism evidence="1 2">
    <name type="scientific">Chondrus crispus</name>
    <name type="common">Carrageen Irish moss</name>
    <name type="synonym">Polymorpha crispa</name>
    <dbReference type="NCBI Taxonomy" id="2769"/>
    <lineage>
        <taxon>Eukaryota</taxon>
        <taxon>Rhodophyta</taxon>
        <taxon>Florideophyceae</taxon>
        <taxon>Rhodymeniophycidae</taxon>
        <taxon>Gigartinales</taxon>
        <taxon>Gigartinaceae</taxon>
        <taxon>Chondrus</taxon>
    </lineage>
</organism>
<gene>
    <name evidence="1" type="ORF">CHC_T00001245001</name>
</gene>